<dbReference type="Proteomes" id="UP001165064">
    <property type="component" value="Unassembled WGS sequence"/>
</dbReference>
<name>A0ACB5TAX1_AMBMO</name>
<gene>
    <name evidence="1" type="ORF">Amon02_000688000</name>
</gene>
<keyword evidence="2" id="KW-1185">Reference proteome</keyword>
<reference evidence="1" key="1">
    <citation type="submission" date="2023-04" db="EMBL/GenBank/DDBJ databases">
        <title>Ambrosiozyma monospora NBRC 10751.</title>
        <authorList>
            <person name="Ichikawa N."/>
            <person name="Sato H."/>
            <person name="Tonouchi N."/>
        </authorList>
    </citation>
    <scope>NUCLEOTIDE SEQUENCE</scope>
    <source>
        <strain evidence="1">NBRC 10751</strain>
    </source>
</reference>
<comment type="caution">
    <text evidence="1">The sequence shown here is derived from an EMBL/GenBank/DDBJ whole genome shotgun (WGS) entry which is preliminary data.</text>
</comment>
<organism evidence="1 2">
    <name type="scientific">Ambrosiozyma monospora</name>
    <name type="common">Yeast</name>
    <name type="synonym">Endomycopsis monosporus</name>
    <dbReference type="NCBI Taxonomy" id="43982"/>
    <lineage>
        <taxon>Eukaryota</taxon>
        <taxon>Fungi</taxon>
        <taxon>Dikarya</taxon>
        <taxon>Ascomycota</taxon>
        <taxon>Saccharomycotina</taxon>
        <taxon>Pichiomycetes</taxon>
        <taxon>Pichiales</taxon>
        <taxon>Pichiaceae</taxon>
        <taxon>Ambrosiozyma</taxon>
    </lineage>
</organism>
<proteinExistence type="predicted"/>
<evidence type="ECO:0000313" key="2">
    <source>
        <dbReference type="Proteomes" id="UP001165064"/>
    </source>
</evidence>
<accession>A0ACB5TAX1</accession>
<sequence length="314" mass="36112">MYGKLISGEQSELLNTLNSLKLEIVEKLFNLVRLKLKELKLEGDAELDDIDEDLLNLPDWLIDYYSTFLVVFERVGSSSGSGGSGERFLGLDDDKLQKLFGLLVDQPIEILIGMSKKLKFSKKSKKIYLINCLEFIKSRIEVIPLLACKVPQVTEQLQKLVKELTVGEFDELLHNAGLYDIYNLVNMIFKLEDDFFEISVYEPIKENKMFQLSTFQAADLKLQEFLITYIVSNELNKLLSPMILNDVSVDSSVMFVNFYYKLGLILKEYLKDENGVPIHVLRWDDFHVATLLGVEGAYMDQKVNYEEEEEVEDA</sequence>
<evidence type="ECO:0000313" key="1">
    <source>
        <dbReference type="EMBL" id="GME84492.1"/>
    </source>
</evidence>
<protein>
    <submittedName>
        <fullName evidence="1">Unnamed protein product</fullName>
    </submittedName>
</protein>
<dbReference type="EMBL" id="BSXS01005533">
    <property type="protein sequence ID" value="GME84492.1"/>
    <property type="molecule type" value="Genomic_DNA"/>
</dbReference>